<dbReference type="InterPro" id="IPR043129">
    <property type="entry name" value="ATPase_NBD"/>
</dbReference>
<comment type="caution">
    <text evidence="4">The sequence shown here is derived from an EMBL/GenBank/DDBJ whole genome shotgun (WGS) entry which is preliminary data.</text>
</comment>
<dbReference type="Pfam" id="PF16861">
    <property type="entry name" value="Carbam_trans_C"/>
    <property type="match status" value="1"/>
</dbReference>
<dbReference type="CDD" id="cd24098">
    <property type="entry name" value="ASKHA_NBD_TobZ_N"/>
    <property type="match status" value="1"/>
</dbReference>
<dbReference type="Proteomes" id="UP000033874">
    <property type="component" value="Unassembled WGS sequence"/>
</dbReference>
<sequence>MKILGISAFYHDAAAALTIDGLPVAAVQEERLSRSKNDPTFPMRAIEWCLDQAGLEPEALDAAIFYERPALKFDRVLMTLLRGFPQSWRIFPKAMKNMVGEKLWVRGIVSAQLGIPARRVHFTDHHLSHAAAAFLTAPTEEAAILTADGVGEWATLTVGQGSKRPGGPVDIRLLREVRFPHSLGLFYSAFTAWLGFPVNEGEYKVMGLAAYGAPRFADEVRRILRRTPDGAFSLDLGYFDYHRAVDAAYSRRFVDLFGPPRDRFEPIDPGTAQGRHYADVAASAQRVLEEVIVDIATAFRKETGLADLCLGGGVALNGVANARILREAGFERLFVPSAPGDAGCALGAALWADRILFGQPHRDCPDHPFWGPAVEPDDLARLAAEDGLAFERAAEADMIDNVADAIGRGAVVGWMEGAVEFGPRALGHRSILADPGDAAMRDRINRDIKFRESFRPFAPVVPVEQAATFFELPPGGARLGRFMSGVFPVRPEWRDRLRAVTHVDGTARVQVLEAAMAPRLHRLLGAYSRCHGIPVLLNTSFNIAGDPIVTSAAEGYSTFRRAGMDLLVADDVVVRRDRARQAQRMEVMA</sequence>
<dbReference type="PANTHER" id="PTHR34847">
    <property type="entry name" value="NODULATION PROTEIN U"/>
    <property type="match status" value="1"/>
</dbReference>
<evidence type="ECO:0000256" key="1">
    <source>
        <dbReference type="ARBA" id="ARBA00006129"/>
    </source>
</evidence>
<keyword evidence="4" id="KW-0808">Transferase</keyword>
<dbReference type="Gene3D" id="3.30.420.40">
    <property type="match status" value="2"/>
</dbReference>
<dbReference type="PANTHER" id="PTHR34847:SF1">
    <property type="entry name" value="NODULATION PROTEIN U"/>
    <property type="match status" value="1"/>
</dbReference>
<dbReference type="InterPro" id="IPR031730">
    <property type="entry name" value="Carbam_trans_C"/>
</dbReference>
<feature type="domain" description="Carbamoyltransferase C-terminal" evidence="3">
    <location>
        <begin position="403"/>
        <end position="576"/>
    </location>
</feature>
<comment type="similarity">
    <text evidence="1">Belongs to the NodU/CmcH family.</text>
</comment>
<dbReference type="Gene3D" id="3.90.870.20">
    <property type="entry name" value="Carbamoyltransferase, C-terminal domain"/>
    <property type="match status" value="1"/>
</dbReference>
<dbReference type="STRING" id="56193.YP76_19630"/>
<keyword evidence="5" id="KW-1185">Reference proteome</keyword>
<protein>
    <submittedName>
        <fullName evidence="4">Carbamoyl transferase</fullName>
    </submittedName>
</protein>
<dbReference type="GO" id="GO:0016740">
    <property type="term" value="F:transferase activity"/>
    <property type="evidence" value="ECO:0007669"/>
    <property type="project" value="UniProtKB-KW"/>
</dbReference>
<evidence type="ECO:0000259" key="3">
    <source>
        <dbReference type="Pfam" id="PF16861"/>
    </source>
</evidence>
<name>A0A0M3ALD2_9SPHN</name>
<dbReference type="PATRIC" id="fig|56193.3.peg.4130"/>
<evidence type="ECO:0000259" key="2">
    <source>
        <dbReference type="Pfam" id="PF02543"/>
    </source>
</evidence>
<dbReference type="InterPro" id="IPR003696">
    <property type="entry name" value="Carbtransf_dom"/>
</dbReference>
<dbReference type="InterPro" id="IPR051338">
    <property type="entry name" value="NodU/CmcH_Carbamoyltrnsfr"/>
</dbReference>
<dbReference type="InterPro" id="IPR038152">
    <property type="entry name" value="Carbam_trans_C_sf"/>
</dbReference>
<reference evidence="4 5" key="1">
    <citation type="submission" date="2015-04" db="EMBL/GenBank/DDBJ databases">
        <title>Genome sequence of aromatic hydrocarbons-degrading Sphingobium chungbukense DJ77.</title>
        <authorList>
            <person name="Kim Y.-C."/>
            <person name="Chae J.-C."/>
        </authorList>
    </citation>
    <scope>NUCLEOTIDE SEQUENCE [LARGE SCALE GENOMIC DNA]</scope>
    <source>
        <strain evidence="4 5">DJ77</strain>
    </source>
</reference>
<feature type="domain" description="Carbamoyltransferase" evidence="2">
    <location>
        <begin position="2"/>
        <end position="350"/>
    </location>
</feature>
<dbReference type="Pfam" id="PF02543">
    <property type="entry name" value="Carbam_trans_N"/>
    <property type="match status" value="1"/>
</dbReference>
<evidence type="ECO:0000313" key="5">
    <source>
        <dbReference type="Proteomes" id="UP000033874"/>
    </source>
</evidence>
<proteinExistence type="inferred from homology"/>
<dbReference type="SUPFAM" id="SSF53067">
    <property type="entry name" value="Actin-like ATPase domain"/>
    <property type="match status" value="1"/>
</dbReference>
<dbReference type="EMBL" id="LBIC01000009">
    <property type="protein sequence ID" value="KKW90753.1"/>
    <property type="molecule type" value="Genomic_DNA"/>
</dbReference>
<organism evidence="4 5">
    <name type="scientific">Sphingobium chungbukense</name>
    <dbReference type="NCBI Taxonomy" id="56193"/>
    <lineage>
        <taxon>Bacteria</taxon>
        <taxon>Pseudomonadati</taxon>
        <taxon>Pseudomonadota</taxon>
        <taxon>Alphaproteobacteria</taxon>
        <taxon>Sphingomonadales</taxon>
        <taxon>Sphingomonadaceae</taxon>
        <taxon>Sphingobium</taxon>
    </lineage>
</organism>
<dbReference type="RefSeq" id="WP_046765252.1">
    <property type="nucleotide sequence ID" value="NZ_LBIC01000009.1"/>
</dbReference>
<accession>A0A0M3ALD2</accession>
<evidence type="ECO:0000313" key="4">
    <source>
        <dbReference type="EMBL" id="KKW90753.1"/>
    </source>
</evidence>
<dbReference type="AlphaFoldDB" id="A0A0M3ALD2"/>
<gene>
    <name evidence="4" type="ORF">YP76_19630</name>
</gene>